<evidence type="ECO:0000313" key="2">
    <source>
        <dbReference type="EMBL" id="CAD7630144.1"/>
    </source>
</evidence>
<reference evidence="2" key="1">
    <citation type="submission" date="2020-11" db="EMBL/GenBank/DDBJ databases">
        <authorList>
            <person name="Tran Van P."/>
        </authorList>
    </citation>
    <scope>NUCLEOTIDE SEQUENCE</scope>
</reference>
<gene>
    <name evidence="2" type="ORF">OSB1V03_LOCUS10557</name>
</gene>
<feature type="transmembrane region" description="Helical" evidence="1">
    <location>
        <begin position="46"/>
        <end position="67"/>
    </location>
</feature>
<dbReference type="AlphaFoldDB" id="A0A7R9KXU7"/>
<dbReference type="EMBL" id="OC862339">
    <property type="protein sequence ID" value="CAD7630144.1"/>
    <property type="molecule type" value="Genomic_DNA"/>
</dbReference>
<name>A0A7R9KXU7_9ACAR</name>
<keyword evidence="1" id="KW-0812">Transmembrane</keyword>
<evidence type="ECO:0000313" key="3">
    <source>
        <dbReference type="Proteomes" id="UP000759131"/>
    </source>
</evidence>
<evidence type="ECO:0000256" key="1">
    <source>
        <dbReference type="SAM" id="Phobius"/>
    </source>
</evidence>
<keyword evidence="3" id="KW-1185">Reference proteome</keyword>
<protein>
    <submittedName>
        <fullName evidence="2">Uncharacterized protein</fullName>
    </submittedName>
</protein>
<proteinExistence type="predicted"/>
<accession>A0A7R9KXU7</accession>
<keyword evidence="1" id="KW-0472">Membrane</keyword>
<sequence length="179" mass="19876">MLNRDRNLILLNGAFFGGKNGDFHMLIKAQGPDKNRPVLYYTMRQIFACIWLSFTILCMISNVSAFGNENIVFEELEDSEPMFGSESKKYFFKKKYFITPLPLNPSPISPITPLGPITQPFTQPFTQPITYPIVYKNFGKGLFKKGLFGGGGGLFPYGPTIIGNIGGGLLPFSLQLAFG</sequence>
<organism evidence="2">
    <name type="scientific">Medioppia subpectinata</name>
    <dbReference type="NCBI Taxonomy" id="1979941"/>
    <lineage>
        <taxon>Eukaryota</taxon>
        <taxon>Metazoa</taxon>
        <taxon>Ecdysozoa</taxon>
        <taxon>Arthropoda</taxon>
        <taxon>Chelicerata</taxon>
        <taxon>Arachnida</taxon>
        <taxon>Acari</taxon>
        <taxon>Acariformes</taxon>
        <taxon>Sarcoptiformes</taxon>
        <taxon>Oribatida</taxon>
        <taxon>Brachypylina</taxon>
        <taxon>Oppioidea</taxon>
        <taxon>Oppiidae</taxon>
        <taxon>Medioppia</taxon>
    </lineage>
</organism>
<dbReference type="EMBL" id="CAJPIZ010007764">
    <property type="protein sequence ID" value="CAG2110574.1"/>
    <property type="molecule type" value="Genomic_DNA"/>
</dbReference>
<dbReference type="Proteomes" id="UP000759131">
    <property type="component" value="Unassembled WGS sequence"/>
</dbReference>
<keyword evidence="1" id="KW-1133">Transmembrane helix</keyword>